<dbReference type="InterPro" id="IPR007492">
    <property type="entry name" value="LytTR_DNA-bd_dom"/>
</dbReference>
<dbReference type="Gene3D" id="2.40.50.1020">
    <property type="entry name" value="LytTr DNA-binding domain"/>
    <property type="match status" value="1"/>
</dbReference>
<dbReference type="OrthoDB" id="646623at2"/>
<organism evidence="4 5">
    <name type="scientific">Pontibacter ummariensis</name>
    <dbReference type="NCBI Taxonomy" id="1610492"/>
    <lineage>
        <taxon>Bacteria</taxon>
        <taxon>Pseudomonadati</taxon>
        <taxon>Bacteroidota</taxon>
        <taxon>Cytophagia</taxon>
        <taxon>Cytophagales</taxon>
        <taxon>Hymenobacteraceae</taxon>
        <taxon>Pontibacter</taxon>
    </lineage>
</organism>
<dbReference type="RefSeq" id="WP_089319408.1">
    <property type="nucleotide sequence ID" value="NZ_FZOQ01000009.1"/>
</dbReference>
<dbReference type="PROSITE" id="PS50930">
    <property type="entry name" value="HTH_LYTTR"/>
    <property type="match status" value="1"/>
</dbReference>
<feature type="domain" description="Response regulatory" evidence="2">
    <location>
        <begin position="2"/>
        <end position="115"/>
    </location>
</feature>
<feature type="domain" description="HTH LytTR-type" evidence="3">
    <location>
        <begin position="147"/>
        <end position="254"/>
    </location>
</feature>
<dbReference type="PANTHER" id="PTHR37299:SF1">
    <property type="entry name" value="STAGE 0 SPORULATION PROTEIN A HOMOLOG"/>
    <property type="match status" value="1"/>
</dbReference>
<keyword evidence="1" id="KW-0597">Phosphoprotein</keyword>
<dbReference type="GO" id="GO:0003677">
    <property type="term" value="F:DNA binding"/>
    <property type="evidence" value="ECO:0007669"/>
    <property type="project" value="InterPro"/>
</dbReference>
<dbReference type="Pfam" id="PF00072">
    <property type="entry name" value="Response_reg"/>
    <property type="match status" value="1"/>
</dbReference>
<evidence type="ECO:0000259" key="2">
    <source>
        <dbReference type="PROSITE" id="PS50110"/>
    </source>
</evidence>
<dbReference type="SMART" id="SM00448">
    <property type="entry name" value="REC"/>
    <property type="match status" value="1"/>
</dbReference>
<evidence type="ECO:0000313" key="5">
    <source>
        <dbReference type="Proteomes" id="UP000198432"/>
    </source>
</evidence>
<dbReference type="Gene3D" id="3.40.50.2300">
    <property type="match status" value="1"/>
</dbReference>
<protein>
    <submittedName>
        <fullName evidence="4">Two component transcriptional regulator, LytTR family</fullName>
    </submittedName>
</protein>
<proteinExistence type="predicted"/>
<dbReference type="InterPro" id="IPR011006">
    <property type="entry name" value="CheY-like_superfamily"/>
</dbReference>
<dbReference type="GO" id="GO:0000156">
    <property type="term" value="F:phosphorelay response regulator activity"/>
    <property type="evidence" value="ECO:0007669"/>
    <property type="project" value="InterPro"/>
</dbReference>
<dbReference type="PROSITE" id="PS50110">
    <property type="entry name" value="RESPONSE_REGULATORY"/>
    <property type="match status" value="1"/>
</dbReference>
<dbReference type="SMART" id="SM00850">
    <property type="entry name" value="LytTR"/>
    <property type="match status" value="1"/>
</dbReference>
<dbReference type="PANTHER" id="PTHR37299">
    <property type="entry name" value="TRANSCRIPTIONAL REGULATOR-RELATED"/>
    <property type="match status" value="1"/>
</dbReference>
<feature type="modified residue" description="4-aspartylphosphate" evidence="1">
    <location>
        <position position="55"/>
    </location>
</feature>
<dbReference type="AlphaFoldDB" id="A0A239FYW2"/>
<sequence length="254" mass="29350">MNILIIEDEELAADVLTDIIEGLRPEAKILNSLSSVREAVRWLELNQEPDLIFCDIHLSDGNSFEIFRKVDVKCPVIFTTAYDQYAIDAFKVNSIDYLLKPIMEEEVAQALKKYESLQSRSTDNGYGNLQDLIQQSLPKQLGSRTRFLVKQGQTMITVTTEEVAFFQAEEGVVFLFTFEGKRYIINHTLDQLEEQLDTTKFFRVNRQFIVNIEVVQEIAPYFKGRLSLKLKPPFELEQVVSTYRATAFKQWLDS</sequence>
<accession>A0A239FYW2</accession>
<dbReference type="SUPFAM" id="SSF52172">
    <property type="entry name" value="CheY-like"/>
    <property type="match status" value="1"/>
</dbReference>
<dbReference type="Pfam" id="PF04397">
    <property type="entry name" value="LytTR"/>
    <property type="match status" value="1"/>
</dbReference>
<name>A0A239FYW2_9BACT</name>
<dbReference type="InterPro" id="IPR001789">
    <property type="entry name" value="Sig_transdc_resp-reg_receiver"/>
</dbReference>
<evidence type="ECO:0000256" key="1">
    <source>
        <dbReference type="PROSITE-ProRule" id="PRU00169"/>
    </source>
</evidence>
<dbReference type="EMBL" id="FZOQ01000009">
    <property type="protein sequence ID" value="SNS61472.1"/>
    <property type="molecule type" value="Genomic_DNA"/>
</dbReference>
<evidence type="ECO:0000313" key="4">
    <source>
        <dbReference type="EMBL" id="SNS61472.1"/>
    </source>
</evidence>
<dbReference type="InterPro" id="IPR046947">
    <property type="entry name" value="LytR-like"/>
</dbReference>
<keyword evidence="5" id="KW-1185">Reference proteome</keyword>
<dbReference type="FunFam" id="3.40.50.2300:FF:000361">
    <property type="entry name" value="Two-component system response regulator"/>
    <property type="match status" value="1"/>
</dbReference>
<reference evidence="5" key="1">
    <citation type="submission" date="2017-06" db="EMBL/GenBank/DDBJ databases">
        <authorList>
            <person name="Varghese N."/>
            <person name="Submissions S."/>
        </authorList>
    </citation>
    <scope>NUCLEOTIDE SEQUENCE [LARGE SCALE GENOMIC DNA]</scope>
    <source>
        <strain evidence="5">NKM1</strain>
    </source>
</reference>
<gene>
    <name evidence="4" type="ORF">SAMN06296052_109163</name>
</gene>
<evidence type="ECO:0000259" key="3">
    <source>
        <dbReference type="PROSITE" id="PS50930"/>
    </source>
</evidence>
<dbReference type="Proteomes" id="UP000198432">
    <property type="component" value="Unassembled WGS sequence"/>
</dbReference>